<reference evidence="2" key="1">
    <citation type="submission" date="2025-08" db="UniProtKB">
        <authorList>
            <consortium name="RefSeq"/>
        </authorList>
    </citation>
    <scope>IDENTIFICATION</scope>
</reference>
<proteinExistence type="predicted"/>
<protein>
    <submittedName>
        <fullName evidence="2">Uncharacterized protein LOC101848076</fullName>
    </submittedName>
</protein>
<dbReference type="Proteomes" id="UP000694888">
    <property type="component" value="Unplaced"/>
</dbReference>
<dbReference type="PROSITE" id="PS51450">
    <property type="entry name" value="LRR"/>
    <property type="match status" value="1"/>
</dbReference>
<accession>A0ABM1AA68</accession>
<keyword evidence="1" id="KW-1185">Reference proteome</keyword>
<dbReference type="InterPro" id="IPR001611">
    <property type="entry name" value="Leu-rich_rpt"/>
</dbReference>
<dbReference type="Pfam" id="PF00560">
    <property type="entry name" value="LRR_1"/>
    <property type="match status" value="1"/>
</dbReference>
<gene>
    <name evidence="2" type="primary">LOC101848076</name>
</gene>
<dbReference type="SUPFAM" id="SSF52047">
    <property type="entry name" value="RNI-like"/>
    <property type="match status" value="1"/>
</dbReference>
<name>A0ABM1AA68_APLCA</name>
<evidence type="ECO:0000313" key="2">
    <source>
        <dbReference type="RefSeq" id="XP_012943786.1"/>
    </source>
</evidence>
<dbReference type="RefSeq" id="XP_012943786.1">
    <property type="nucleotide sequence ID" value="XM_013088332.2"/>
</dbReference>
<dbReference type="GeneID" id="101848076"/>
<dbReference type="InterPro" id="IPR032675">
    <property type="entry name" value="LRR_dom_sf"/>
</dbReference>
<organism evidence="1 2">
    <name type="scientific">Aplysia californica</name>
    <name type="common">California sea hare</name>
    <dbReference type="NCBI Taxonomy" id="6500"/>
    <lineage>
        <taxon>Eukaryota</taxon>
        <taxon>Metazoa</taxon>
        <taxon>Spiralia</taxon>
        <taxon>Lophotrochozoa</taxon>
        <taxon>Mollusca</taxon>
        <taxon>Gastropoda</taxon>
        <taxon>Heterobranchia</taxon>
        <taxon>Euthyneura</taxon>
        <taxon>Tectipleura</taxon>
        <taxon>Aplysiida</taxon>
        <taxon>Aplysioidea</taxon>
        <taxon>Aplysiidae</taxon>
        <taxon>Aplysia</taxon>
    </lineage>
</organism>
<dbReference type="Gene3D" id="3.80.10.10">
    <property type="entry name" value="Ribonuclease Inhibitor"/>
    <property type="match status" value="1"/>
</dbReference>
<sequence>MSEHTSELAEQLQAFVASVKKCSLKKLNLSGCHLGPLCDMLFLNRLVAQLSSLQKLNISDNSLLTMWSLEQLLYMSTGTGLEKLVARDCSVYAPFKEGFLPTLKDKLESVHPLRKFVFTCFELGRAEVESLRCLWTSVWGPEAKVEVEESSVSLSVV</sequence>
<evidence type="ECO:0000313" key="1">
    <source>
        <dbReference type="Proteomes" id="UP000694888"/>
    </source>
</evidence>